<dbReference type="EMBL" id="BSUN01000001">
    <property type="protein sequence ID" value="GMA36954.1"/>
    <property type="molecule type" value="Genomic_DNA"/>
</dbReference>
<keyword evidence="2" id="KW-1185">Reference proteome</keyword>
<name>A0ABQ6IGF6_9MICO</name>
<dbReference type="Proteomes" id="UP001157125">
    <property type="component" value="Unassembled WGS sequence"/>
</dbReference>
<proteinExistence type="predicted"/>
<evidence type="ECO:0000313" key="1">
    <source>
        <dbReference type="EMBL" id="GMA36954.1"/>
    </source>
</evidence>
<comment type="caution">
    <text evidence="1">The sequence shown here is derived from an EMBL/GenBank/DDBJ whole genome shotgun (WGS) entry which is preliminary data.</text>
</comment>
<sequence length="105" mass="10711">MSRSFSTALRASATASSWRVPEASSLRLEGLDLGVLLGGDLLRCGGGLGGGEVDGCLLLGRGEVEALLEFGIELLGADLVHDVRVARLVDGEGLAAVRAGDLVHA</sequence>
<organism evidence="1 2">
    <name type="scientific">Demequina litorisediminis</name>
    <dbReference type="NCBI Taxonomy" id="1849022"/>
    <lineage>
        <taxon>Bacteria</taxon>
        <taxon>Bacillati</taxon>
        <taxon>Actinomycetota</taxon>
        <taxon>Actinomycetes</taxon>
        <taxon>Micrococcales</taxon>
        <taxon>Demequinaceae</taxon>
        <taxon>Demequina</taxon>
    </lineage>
</organism>
<protein>
    <submittedName>
        <fullName evidence="1">Uncharacterized protein</fullName>
    </submittedName>
</protein>
<reference evidence="2" key="1">
    <citation type="journal article" date="2019" name="Int. J. Syst. Evol. Microbiol.">
        <title>The Global Catalogue of Microorganisms (GCM) 10K type strain sequencing project: providing services to taxonomists for standard genome sequencing and annotation.</title>
        <authorList>
            <consortium name="The Broad Institute Genomics Platform"/>
            <consortium name="The Broad Institute Genome Sequencing Center for Infectious Disease"/>
            <person name="Wu L."/>
            <person name="Ma J."/>
        </authorList>
    </citation>
    <scope>NUCLEOTIDE SEQUENCE [LARGE SCALE GENOMIC DNA]</scope>
    <source>
        <strain evidence="2">NBRC 112299</strain>
    </source>
</reference>
<evidence type="ECO:0000313" key="2">
    <source>
        <dbReference type="Proteomes" id="UP001157125"/>
    </source>
</evidence>
<gene>
    <name evidence="1" type="ORF">GCM10025876_31580</name>
</gene>
<accession>A0ABQ6IGF6</accession>